<feature type="compositionally biased region" description="Low complexity" evidence="1">
    <location>
        <begin position="197"/>
        <end position="250"/>
    </location>
</feature>
<feature type="region of interest" description="Disordered" evidence="1">
    <location>
        <begin position="193"/>
        <end position="267"/>
    </location>
</feature>
<protein>
    <submittedName>
        <fullName evidence="2">Uncharacterized protein</fullName>
    </submittedName>
</protein>
<proteinExistence type="predicted"/>
<evidence type="ECO:0000256" key="1">
    <source>
        <dbReference type="SAM" id="MobiDB-lite"/>
    </source>
</evidence>
<dbReference type="Gene3D" id="3.90.280.10">
    <property type="entry name" value="PEBP-like"/>
    <property type="match status" value="1"/>
</dbReference>
<keyword evidence="3" id="KW-1185">Reference proteome</keyword>
<evidence type="ECO:0000313" key="3">
    <source>
        <dbReference type="Proteomes" id="UP000799770"/>
    </source>
</evidence>
<dbReference type="EMBL" id="ML977320">
    <property type="protein sequence ID" value="KAF2116558.1"/>
    <property type="molecule type" value="Genomic_DNA"/>
</dbReference>
<gene>
    <name evidence="2" type="ORF">BDV96DRAFT_490826</name>
</gene>
<dbReference type="Proteomes" id="UP000799770">
    <property type="component" value="Unassembled WGS sequence"/>
</dbReference>
<dbReference type="AlphaFoldDB" id="A0A6A5ZE12"/>
<name>A0A6A5ZE12_9PLEO</name>
<organism evidence="2 3">
    <name type="scientific">Lophiotrema nucula</name>
    <dbReference type="NCBI Taxonomy" id="690887"/>
    <lineage>
        <taxon>Eukaryota</taxon>
        <taxon>Fungi</taxon>
        <taxon>Dikarya</taxon>
        <taxon>Ascomycota</taxon>
        <taxon>Pezizomycotina</taxon>
        <taxon>Dothideomycetes</taxon>
        <taxon>Pleosporomycetidae</taxon>
        <taxon>Pleosporales</taxon>
        <taxon>Lophiotremataceae</taxon>
        <taxon>Lophiotrema</taxon>
    </lineage>
</organism>
<dbReference type="SUPFAM" id="SSF49777">
    <property type="entry name" value="PEBP-like"/>
    <property type="match status" value="1"/>
</dbReference>
<accession>A0A6A5ZE12</accession>
<sequence>MLARYLQHATTVASFLSAALAQDSVPSDLRAGFASSGIDVQASYTNDAVDGFKDGTTFEKDAVKSEPTFALGDSSGISPQRLYTIIMVDTTCDDKRTLHFARANYKFQFDITEIATDSAPFQVYKAPGSFGETGDDRKYSFLMYDNPEGNNITTLSLPNEGDAFDVNQFQDDNGFEDAVAGLGMVAKLGGQTNCDGQQSSNPSQSSSVAEEATSSIEASASTTAASATASATVSRSSSGAASRTTGASQTPNRTLVEPPEPTSESASDIAVASSVLATGGGASTLLSTSVVPDTSATGTATSSGAALETDSGASELVHGRAQYVVAAGLIAFAAL</sequence>
<evidence type="ECO:0000313" key="2">
    <source>
        <dbReference type="EMBL" id="KAF2116558.1"/>
    </source>
</evidence>
<dbReference type="OrthoDB" id="5231984at2759"/>
<dbReference type="InterPro" id="IPR036610">
    <property type="entry name" value="PEBP-like_sf"/>
</dbReference>
<reference evidence="2" key="1">
    <citation type="journal article" date="2020" name="Stud. Mycol.">
        <title>101 Dothideomycetes genomes: a test case for predicting lifestyles and emergence of pathogens.</title>
        <authorList>
            <person name="Haridas S."/>
            <person name="Albert R."/>
            <person name="Binder M."/>
            <person name="Bloem J."/>
            <person name="Labutti K."/>
            <person name="Salamov A."/>
            <person name="Andreopoulos B."/>
            <person name="Baker S."/>
            <person name="Barry K."/>
            <person name="Bills G."/>
            <person name="Bluhm B."/>
            <person name="Cannon C."/>
            <person name="Castanera R."/>
            <person name="Culley D."/>
            <person name="Daum C."/>
            <person name="Ezra D."/>
            <person name="Gonzalez J."/>
            <person name="Henrissat B."/>
            <person name="Kuo A."/>
            <person name="Liang C."/>
            <person name="Lipzen A."/>
            <person name="Lutzoni F."/>
            <person name="Magnuson J."/>
            <person name="Mondo S."/>
            <person name="Nolan M."/>
            <person name="Ohm R."/>
            <person name="Pangilinan J."/>
            <person name="Park H.-J."/>
            <person name="Ramirez L."/>
            <person name="Alfaro M."/>
            <person name="Sun H."/>
            <person name="Tritt A."/>
            <person name="Yoshinaga Y."/>
            <person name="Zwiers L.-H."/>
            <person name="Turgeon B."/>
            <person name="Goodwin S."/>
            <person name="Spatafora J."/>
            <person name="Crous P."/>
            <person name="Grigoriev I."/>
        </authorList>
    </citation>
    <scope>NUCLEOTIDE SEQUENCE</scope>
    <source>
        <strain evidence="2">CBS 627.86</strain>
    </source>
</reference>